<feature type="compositionally biased region" description="Acidic residues" evidence="1">
    <location>
        <begin position="143"/>
        <end position="152"/>
    </location>
</feature>
<feature type="region of interest" description="Disordered" evidence="1">
    <location>
        <begin position="67"/>
        <end position="164"/>
    </location>
</feature>
<organism evidence="2 3">
    <name type="scientific">Ascochyta lentis</name>
    <dbReference type="NCBI Taxonomy" id="205686"/>
    <lineage>
        <taxon>Eukaryota</taxon>
        <taxon>Fungi</taxon>
        <taxon>Dikarya</taxon>
        <taxon>Ascomycota</taxon>
        <taxon>Pezizomycotina</taxon>
        <taxon>Dothideomycetes</taxon>
        <taxon>Pleosporomycetidae</taxon>
        <taxon>Pleosporales</taxon>
        <taxon>Pleosporineae</taxon>
        <taxon>Didymellaceae</taxon>
        <taxon>Ascochyta</taxon>
    </lineage>
</organism>
<keyword evidence="3" id="KW-1185">Reference proteome</keyword>
<protein>
    <submittedName>
        <fullName evidence="2">Uncharacterized protein</fullName>
    </submittedName>
</protein>
<dbReference type="AlphaFoldDB" id="A0A8H7J8E2"/>
<comment type="caution">
    <text evidence="2">The sequence shown here is derived from an EMBL/GenBank/DDBJ whole genome shotgun (WGS) entry which is preliminary data.</text>
</comment>
<dbReference type="OrthoDB" id="3791520at2759"/>
<feature type="region of interest" description="Disordered" evidence="1">
    <location>
        <begin position="1"/>
        <end position="23"/>
    </location>
</feature>
<feature type="compositionally biased region" description="Basic and acidic residues" evidence="1">
    <location>
        <begin position="99"/>
        <end position="111"/>
    </location>
</feature>
<reference evidence="2" key="2">
    <citation type="submission" date="2020-09" db="EMBL/GenBank/DDBJ databases">
        <title>Reference genome assembly for Australian Ascochyta lentis isolate Al4.</title>
        <authorList>
            <person name="Lee R.C."/>
            <person name="Farfan-Caceres L.M."/>
            <person name="Debler J.W."/>
            <person name="Williams A.H."/>
            <person name="Henares B.M."/>
        </authorList>
    </citation>
    <scope>NUCLEOTIDE SEQUENCE</scope>
    <source>
        <strain evidence="2">Al4</strain>
    </source>
</reference>
<evidence type="ECO:0000256" key="1">
    <source>
        <dbReference type="SAM" id="MobiDB-lite"/>
    </source>
</evidence>
<evidence type="ECO:0000313" key="2">
    <source>
        <dbReference type="EMBL" id="KAF9698956.1"/>
    </source>
</evidence>
<accession>A0A8H7J8E2</accession>
<feature type="compositionally biased region" description="Basic and acidic residues" evidence="1">
    <location>
        <begin position="68"/>
        <end position="88"/>
    </location>
</feature>
<proteinExistence type="predicted"/>
<reference evidence="2" key="1">
    <citation type="submission" date="2018-12" db="EMBL/GenBank/DDBJ databases">
        <authorList>
            <person name="Syme R.A."/>
            <person name="Farfan-Caceres L."/>
            <person name="Lichtenzveig J."/>
        </authorList>
    </citation>
    <scope>NUCLEOTIDE SEQUENCE</scope>
    <source>
        <strain evidence="2">Al4</strain>
    </source>
</reference>
<name>A0A8H7J8E2_9PLEO</name>
<dbReference type="Proteomes" id="UP000651452">
    <property type="component" value="Unassembled WGS sequence"/>
</dbReference>
<feature type="region of interest" description="Disordered" evidence="1">
    <location>
        <begin position="610"/>
        <end position="638"/>
    </location>
</feature>
<dbReference type="EMBL" id="RZGK01000005">
    <property type="protein sequence ID" value="KAF9698956.1"/>
    <property type="molecule type" value="Genomic_DNA"/>
</dbReference>
<sequence length="779" mass="88449">MAAAHRRGGKHTVRDEDLTHTKYDHYTREELLEAVKEAGCYVKDDKKCVMAQRLAKHDQDLQLATRRAAQEQKEKDEMKQQELRDAAKAKTIRRKAREKRNDDRGRRRECGEDVSSNSEDTVDADEQDRHDAQKLTVTGGEALSDETWEDTASETTIHSRNPPIEPECKLRLFEWSYIAMPPKSPLPCSEEEQFPRQLTYAPLKLTTTQTREKITLPGLKYPAGVEPDYVPVLDSPTRSAARHGHMVGLLAHATIEPASTWASRTLIQGWNGRMYFSLPLRDDVKDRQLMTVYQKWSLENAKLLRLTPGATDPKADHKERFAQRHTNKRNRVAEVYGACRWRPLAVSYMPSYLDWEKGVKYASLAHFEKSIDNLYYIRFPGCDLPHYYFWARKSEWHNPMTPDPAWTVLSSGQHDDTQAVANAGPPPPQALYRIKRLLTLPRPSNTSSGLSDFDTTLSSVEFDLCTHGLSETLPKNRALAVSAGNERAWNLFTHKLPALYPSGQLPDAPPVHSVPGMCVAEKIAALRLGQDVPPFNGKESWTRDDDTIWDVVAVDTSTYDAEMESRHSAESYTIQYEANALYRRDSMAVLLHPQDKRIYDWLDRISTAYPPKEDPLSPSIEDPEPKPEPPPSPCPSENGDTCPTCPFCNTTWITFRNWEKAKHMLSHSYTSLAHAATAPSFIHAIGVGAKRRHSRLSISTLRSYHARAKGKKLLRLDSAVFLAERWAKWGREDSPFTKEVKRVRALERRYSVDLIFEDGVEVESCGSEWLGDDEGGGEE</sequence>
<feature type="compositionally biased region" description="Basic and acidic residues" evidence="1">
    <location>
        <begin position="12"/>
        <end position="23"/>
    </location>
</feature>
<evidence type="ECO:0000313" key="3">
    <source>
        <dbReference type="Proteomes" id="UP000651452"/>
    </source>
</evidence>
<feature type="compositionally biased region" description="Basic residues" evidence="1">
    <location>
        <begin position="1"/>
        <end position="11"/>
    </location>
</feature>
<gene>
    <name evidence="2" type="ORF">EKO04_003329</name>
</gene>